<organism evidence="1 2">
    <name type="scientific">Paraburkholderia youngii</name>
    <dbReference type="NCBI Taxonomy" id="2782701"/>
    <lineage>
        <taxon>Bacteria</taxon>
        <taxon>Pseudomonadati</taxon>
        <taxon>Pseudomonadota</taxon>
        <taxon>Betaproteobacteria</taxon>
        <taxon>Burkholderiales</taxon>
        <taxon>Burkholderiaceae</taxon>
        <taxon>Paraburkholderia</taxon>
    </lineage>
</organism>
<dbReference type="Proteomes" id="UP000594380">
    <property type="component" value="Unassembled WGS sequence"/>
</dbReference>
<dbReference type="RefSeq" id="WP_176109480.1">
    <property type="nucleotide sequence ID" value="NZ_JAALDK010000001.1"/>
</dbReference>
<dbReference type="EMBL" id="JAALDK010000001">
    <property type="protein sequence ID" value="NUY03228.1"/>
    <property type="molecule type" value="Genomic_DNA"/>
</dbReference>
<sequence>MTSRADEDWRPWPLARAELRRHQIDPVLLFIERHRFCAFLRWPVLRNRVVVRIVFMHDR</sequence>
<protein>
    <submittedName>
        <fullName evidence="1">Uncharacterized protein</fullName>
    </submittedName>
</protein>
<name>A0A7Y6MZM6_9BURK</name>
<proteinExistence type="predicted"/>
<evidence type="ECO:0000313" key="1">
    <source>
        <dbReference type="EMBL" id="NUY03228.1"/>
    </source>
</evidence>
<reference evidence="1 2" key="1">
    <citation type="submission" date="2020-02" db="EMBL/GenBank/DDBJ databases">
        <title>Paraburkholderia simonii sp. nov. and Paraburkholderia youngii sp. nov. Brazilian and Mexican Mimosa-associated rhizobia.</title>
        <authorList>
            <person name="Mavima L."/>
            <person name="Beukes C.W."/>
            <person name="Chan W.Y."/>
            <person name="Palmer M."/>
            <person name="De Meyer S.E."/>
            <person name="James E.K."/>
            <person name="Venter S.N."/>
            <person name="Steenkamp E.T."/>
        </authorList>
    </citation>
    <scope>NUCLEOTIDE SEQUENCE [LARGE SCALE GENOMIC DNA]</scope>
    <source>
        <strain evidence="1 2">JPY169</strain>
    </source>
</reference>
<accession>A0A7Y6MZM6</accession>
<comment type="caution">
    <text evidence="1">The sequence shown here is derived from an EMBL/GenBank/DDBJ whole genome shotgun (WGS) entry which is preliminary data.</text>
</comment>
<evidence type="ECO:0000313" key="2">
    <source>
        <dbReference type="Proteomes" id="UP000594380"/>
    </source>
</evidence>
<gene>
    <name evidence="1" type="ORF">G5S42_26790</name>
</gene>
<dbReference type="AlphaFoldDB" id="A0A7Y6MZM6"/>
<dbReference type="GeneID" id="301103957"/>